<dbReference type="InterPro" id="IPR050219">
    <property type="entry name" value="DnaG_primase"/>
</dbReference>
<evidence type="ECO:0000313" key="5">
    <source>
        <dbReference type="EMBL" id="KKL72252.1"/>
    </source>
</evidence>
<comment type="caution">
    <text evidence="5">The sequence shown here is derived from an EMBL/GenBank/DDBJ whole genome shotgun (WGS) entry which is preliminary data.</text>
</comment>
<proteinExistence type="predicted"/>
<dbReference type="EMBL" id="LAZR01025330">
    <property type="protein sequence ID" value="KKL72252.1"/>
    <property type="molecule type" value="Genomic_DNA"/>
</dbReference>
<dbReference type="GO" id="GO:0006269">
    <property type="term" value="P:DNA replication, synthesis of primer"/>
    <property type="evidence" value="ECO:0007669"/>
    <property type="project" value="TreeGrafter"/>
</dbReference>
<dbReference type="SUPFAM" id="SSF57783">
    <property type="entry name" value="Zinc beta-ribbon"/>
    <property type="match status" value="1"/>
</dbReference>
<evidence type="ECO:0000256" key="1">
    <source>
        <dbReference type="ARBA" id="ARBA00022723"/>
    </source>
</evidence>
<dbReference type="GO" id="GO:0003677">
    <property type="term" value="F:DNA binding"/>
    <property type="evidence" value="ECO:0007669"/>
    <property type="project" value="InterPro"/>
</dbReference>
<evidence type="ECO:0000259" key="4">
    <source>
        <dbReference type="SMART" id="SM00400"/>
    </source>
</evidence>
<keyword evidence="3" id="KW-0862">Zinc</keyword>
<dbReference type="Gene3D" id="3.90.580.10">
    <property type="entry name" value="Zinc finger, CHC2-type domain"/>
    <property type="match status" value="1"/>
</dbReference>
<dbReference type="GO" id="GO:0005737">
    <property type="term" value="C:cytoplasm"/>
    <property type="evidence" value="ECO:0007669"/>
    <property type="project" value="TreeGrafter"/>
</dbReference>
<organism evidence="5">
    <name type="scientific">marine sediment metagenome</name>
    <dbReference type="NCBI Taxonomy" id="412755"/>
    <lineage>
        <taxon>unclassified sequences</taxon>
        <taxon>metagenomes</taxon>
        <taxon>ecological metagenomes</taxon>
    </lineage>
</organism>
<dbReference type="GO" id="GO:0003899">
    <property type="term" value="F:DNA-directed RNA polymerase activity"/>
    <property type="evidence" value="ECO:0007669"/>
    <property type="project" value="InterPro"/>
</dbReference>
<evidence type="ECO:0000256" key="3">
    <source>
        <dbReference type="ARBA" id="ARBA00022833"/>
    </source>
</evidence>
<dbReference type="PANTHER" id="PTHR30313">
    <property type="entry name" value="DNA PRIMASE"/>
    <property type="match status" value="1"/>
</dbReference>
<protein>
    <recommendedName>
        <fullName evidence="4">Zinc finger CHC2-type domain-containing protein</fullName>
    </recommendedName>
</protein>
<sequence length="163" mass="18115">MTDGPAGLPFVSMFAEAVGWPLCCICYRPSAPWDKDYCTGHNLYAERGAGGVLMALNWRWQWGWFYKPPRVPGKGSGIFAAVKAAVSVEQVAERFTQLVRTGPDRLRGRCPLHEERTGSFVVFEDKQTWRCFGACARGGDVIELTRSLMEQGKLAGKKGRKVV</sequence>
<dbReference type="SMART" id="SM00400">
    <property type="entry name" value="ZnF_CHCC"/>
    <property type="match status" value="1"/>
</dbReference>
<keyword evidence="2" id="KW-0863">Zinc-finger</keyword>
<dbReference type="InterPro" id="IPR002694">
    <property type="entry name" value="Znf_CHC2"/>
</dbReference>
<dbReference type="Pfam" id="PF01807">
    <property type="entry name" value="Zn_ribbon_DnaG"/>
    <property type="match status" value="1"/>
</dbReference>
<accession>A0A0F9HB08</accession>
<dbReference type="PANTHER" id="PTHR30313:SF2">
    <property type="entry name" value="DNA PRIMASE"/>
    <property type="match status" value="1"/>
</dbReference>
<feature type="domain" description="Zinc finger CHC2-type" evidence="4">
    <location>
        <begin position="106"/>
        <end position="155"/>
    </location>
</feature>
<reference evidence="5" key="1">
    <citation type="journal article" date="2015" name="Nature">
        <title>Complex archaea that bridge the gap between prokaryotes and eukaryotes.</title>
        <authorList>
            <person name="Spang A."/>
            <person name="Saw J.H."/>
            <person name="Jorgensen S.L."/>
            <person name="Zaremba-Niedzwiedzka K."/>
            <person name="Martijn J."/>
            <person name="Lind A.E."/>
            <person name="van Eijk R."/>
            <person name="Schleper C."/>
            <person name="Guy L."/>
            <person name="Ettema T.J."/>
        </authorList>
    </citation>
    <scope>NUCLEOTIDE SEQUENCE</scope>
</reference>
<dbReference type="AlphaFoldDB" id="A0A0F9HB08"/>
<keyword evidence="1" id="KW-0479">Metal-binding</keyword>
<evidence type="ECO:0000256" key="2">
    <source>
        <dbReference type="ARBA" id="ARBA00022771"/>
    </source>
</evidence>
<gene>
    <name evidence="5" type="ORF">LCGC14_2086790</name>
</gene>
<name>A0A0F9HB08_9ZZZZ</name>
<dbReference type="GO" id="GO:0008270">
    <property type="term" value="F:zinc ion binding"/>
    <property type="evidence" value="ECO:0007669"/>
    <property type="project" value="UniProtKB-KW"/>
</dbReference>
<dbReference type="InterPro" id="IPR036977">
    <property type="entry name" value="DNA_primase_Znf_CHC2"/>
</dbReference>